<evidence type="ECO:0000313" key="1">
    <source>
        <dbReference type="EMBL" id="KPJ50206.1"/>
    </source>
</evidence>
<organism evidence="1 2">
    <name type="scientific">candidate division TA06 bacterium DG_26</name>
    <dbReference type="NCBI Taxonomy" id="1703771"/>
    <lineage>
        <taxon>Bacteria</taxon>
        <taxon>Bacteria division TA06</taxon>
    </lineage>
</organism>
<reference evidence="1 2" key="1">
    <citation type="journal article" date="2015" name="Microbiome">
        <title>Genomic resolution of linkages in carbon, nitrogen, and sulfur cycling among widespread estuary sediment bacteria.</title>
        <authorList>
            <person name="Baker B.J."/>
            <person name="Lazar C.S."/>
            <person name="Teske A.P."/>
            <person name="Dick G.J."/>
        </authorList>
    </citation>
    <scope>NUCLEOTIDE SEQUENCE [LARGE SCALE GENOMIC DNA]</scope>
    <source>
        <strain evidence="1">DG_26</strain>
    </source>
</reference>
<dbReference type="AlphaFoldDB" id="A0A0S7WJ64"/>
<dbReference type="EMBL" id="LIZT01000028">
    <property type="protein sequence ID" value="KPJ50206.1"/>
    <property type="molecule type" value="Genomic_DNA"/>
</dbReference>
<accession>A0A0S7WJ64</accession>
<proteinExistence type="predicted"/>
<gene>
    <name evidence="1" type="ORF">AMJ40_03550</name>
</gene>
<name>A0A0S7WJ64_UNCT6</name>
<protein>
    <recommendedName>
        <fullName evidence="3">Outer membrane protein beta-barrel domain-containing protein</fullName>
    </recommendedName>
</protein>
<evidence type="ECO:0008006" key="3">
    <source>
        <dbReference type="Google" id="ProtNLM"/>
    </source>
</evidence>
<sequence length="180" mass="18986">MRVLCAATIVFLLVTGIGLAEGPKNVVAFQPLGLAWGLANVEYERAFAPKASFAVRADVMYLSWTIEAETESQDASLTGFGGGSSLRFYPLASAPKRAYAGFDIDLVHVTGTNEVTDETGSATFFTVGGVIGWKWLIADAFAVALDIGTMYFAGSLDVGDEDAGLAGLRPKADLYIGLAF</sequence>
<comment type="caution">
    <text evidence="1">The sequence shown here is derived from an EMBL/GenBank/DDBJ whole genome shotgun (WGS) entry which is preliminary data.</text>
</comment>
<evidence type="ECO:0000313" key="2">
    <source>
        <dbReference type="Proteomes" id="UP000051124"/>
    </source>
</evidence>
<dbReference type="Proteomes" id="UP000051124">
    <property type="component" value="Unassembled WGS sequence"/>
</dbReference>